<reference evidence="2 3" key="1">
    <citation type="submission" date="2018-09" db="EMBL/GenBank/DDBJ databases">
        <authorList>
            <person name="Zhu H."/>
        </authorList>
    </citation>
    <scope>NUCLEOTIDE SEQUENCE [LARGE SCALE GENOMIC DNA]</scope>
    <source>
        <strain evidence="2 3">K1W22B-8</strain>
    </source>
</reference>
<protein>
    <submittedName>
        <fullName evidence="2">Polysaccharide pyruvyl transferase family protein</fullName>
    </submittedName>
</protein>
<dbReference type="AlphaFoldDB" id="A0A418WTA0"/>
<keyword evidence="3" id="KW-1185">Reference proteome</keyword>
<dbReference type="InterPro" id="IPR007345">
    <property type="entry name" value="Polysacch_pyruvyl_Trfase"/>
</dbReference>
<comment type="caution">
    <text evidence="2">The sequence shown here is derived from an EMBL/GenBank/DDBJ whole genome shotgun (WGS) entry which is preliminary data.</text>
</comment>
<proteinExistence type="predicted"/>
<sequence>MAEPLKVTWVAAPHADDHLNIGDALSPVMVACVAGQPVEHAFFDAPVPRISAVGTIANLFSRGEVTVWGSGSSRYRNPGAGKDRQLFEMPADTRYRVMATRGPIAAKILERAEFIYRGVYGDPVWLLPRFYNPGIEKRYELGVIIHLSDLVDRAFEAHPDPRHLRYRVPESLQSSVKLINTVTPVSVAAMKERLDQILSCKRIVSTSLHGMVFAESYGIPCLYFSPRGGPSGLVSLSTADEHEVDLRIADLYAGLGMAQVQAYRQHRVRETDWDDLIGTIDRAWEPKPFDGDRLIEAFPGPIAPLTAQQVGSGGLFGHPLIASLPMYHVKPRKSGLARLRSWWRKR</sequence>
<keyword evidence="2" id="KW-0808">Transferase</keyword>
<dbReference type="GO" id="GO:0016740">
    <property type="term" value="F:transferase activity"/>
    <property type="evidence" value="ECO:0007669"/>
    <property type="project" value="UniProtKB-KW"/>
</dbReference>
<evidence type="ECO:0000259" key="1">
    <source>
        <dbReference type="Pfam" id="PF04230"/>
    </source>
</evidence>
<accession>A0A418WTA0</accession>
<dbReference type="Proteomes" id="UP000284605">
    <property type="component" value="Unassembled WGS sequence"/>
</dbReference>
<dbReference type="RefSeq" id="WP_119775629.1">
    <property type="nucleotide sequence ID" value="NZ_QYUK01000008.1"/>
</dbReference>
<dbReference type="Pfam" id="PF04230">
    <property type="entry name" value="PS_pyruv_trans"/>
    <property type="match status" value="1"/>
</dbReference>
<evidence type="ECO:0000313" key="2">
    <source>
        <dbReference type="EMBL" id="RJF94502.1"/>
    </source>
</evidence>
<dbReference type="EMBL" id="QYUK01000008">
    <property type="protein sequence ID" value="RJF94502.1"/>
    <property type="molecule type" value="Genomic_DNA"/>
</dbReference>
<evidence type="ECO:0000313" key="3">
    <source>
        <dbReference type="Proteomes" id="UP000284605"/>
    </source>
</evidence>
<organism evidence="2 3">
    <name type="scientific">Oleomonas cavernae</name>
    <dbReference type="NCBI Taxonomy" id="2320859"/>
    <lineage>
        <taxon>Bacteria</taxon>
        <taxon>Pseudomonadati</taxon>
        <taxon>Pseudomonadota</taxon>
        <taxon>Alphaproteobacteria</taxon>
        <taxon>Acetobacterales</taxon>
        <taxon>Acetobacteraceae</taxon>
        <taxon>Oleomonas</taxon>
    </lineage>
</organism>
<name>A0A418WTA0_9PROT</name>
<dbReference type="OrthoDB" id="9803627at2"/>
<feature type="domain" description="Polysaccharide pyruvyl transferase" evidence="1">
    <location>
        <begin position="99"/>
        <end position="225"/>
    </location>
</feature>
<gene>
    <name evidence="2" type="ORF">D3874_01305</name>
</gene>